<gene>
    <name evidence="1" type="ORF">FVB9532_01110</name>
</gene>
<sequence>MEIKATDIYVSKSTKQIDVFRRSDLKYSGILKSSSSLEIGKVVHSGLYNKEYDGIKWKNSDNYKKVREEDWEYVVVVIEMENKTYVSTPYWNYERAPEIYINDTTDFKEIGNAVIKTFEYCKKVIKNDEVN</sequence>
<protein>
    <submittedName>
        <fullName evidence="1">Uncharacterized protein</fullName>
    </submittedName>
</protein>
<evidence type="ECO:0000313" key="2">
    <source>
        <dbReference type="Proteomes" id="UP000356253"/>
    </source>
</evidence>
<name>A0AC61Y5Y0_9FLAO</name>
<comment type="caution">
    <text evidence="1">The sequence shown here is derived from an EMBL/GenBank/DDBJ whole genome shotgun (WGS) entry which is preliminary data.</text>
</comment>
<organism evidence="1 2">
    <name type="scientific">Mesonia oceanica</name>
    <dbReference type="NCBI Taxonomy" id="2687242"/>
    <lineage>
        <taxon>Bacteria</taxon>
        <taxon>Pseudomonadati</taxon>
        <taxon>Bacteroidota</taxon>
        <taxon>Flavobacteriia</taxon>
        <taxon>Flavobacteriales</taxon>
        <taxon>Flavobacteriaceae</taxon>
        <taxon>Mesonia</taxon>
    </lineage>
</organism>
<keyword evidence="2" id="KW-1185">Reference proteome</keyword>
<dbReference type="EMBL" id="CABVMM010000004">
    <property type="protein sequence ID" value="VVU99849.1"/>
    <property type="molecule type" value="Genomic_DNA"/>
</dbReference>
<proteinExistence type="predicted"/>
<evidence type="ECO:0000313" key="1">
    <source>
        <dbReference type="EMBL" id="VVU99849.1"/>
    </source>
</evidence>
<accession>A0AC61Y5Y0</accession>
<dbReference type="Proteomes" id="UP000356253">
    <property type="component" value="Unassembled WGS sequence"/>
</dbReference>
<reference evidence="1" key="1">
    <citation type="submission" date="2019-09" db="EMBL/GenBank/DDBJ databases">
        <authorList>
            <person name="Rodrigo-Torres L."/>
            <person name="Arahal R. D."/>
            <person name="Lucena T."/>
        </authorList>
    </citation>
    <scope>NUCLEOTIDE SEQUENCE</scope>
    <source>
        <strain evidence="1">ISS653</strain>
    </source>
</reference>